<feature type="transmembrane region" description="Helical" evidence="1">
    <location>
        <begin position="124"/>
        <end position="146"/>
    </location>
</feature>
<name>A0A2T5M6J5_9EURO</name>
<evidence type="ECO:0000256" key="1">
    <source>
        <dbReference type="SAM" id="Phobius"/>
    </source>
</evidence>
<dbReference type="GeneID" id="63809495"/>
<keyword evidence="2" id="KW-0732">Signal</keyword>
<protein>
    <submittedName>
        <fullName evidence="3">Uncharacterized protein</fullName>
    </submittedName>
</protein>
<dbReference type="VEuPathDB" id="FungiDB:P175DRAFT_021624"/>
<feature type="transmembrane region" description="Helical" evidence="1">
    <location>
        <begin position="32"/>
        <end position="49"/>
    </location>
</feature>
<proteinExistence type="predicted"/>
<sequence>MISFISLAILISPVLAYSRSDVVCIYQLSGQYAPLQRALFYLLLAFGVLGRRQRWLVAGALASAMTYGGAAALHSILLLAEAPSSVVDLDIYGVFAITSTGLMLTAPLLAWSTTLRSMKKEIRMLVLLWAILIFLGAVFATAAIYIKGSVQATSCISSLDAIPSGAPTLESVSGNCTYVCFPENHPLFRSPGDIQPWENKLDDPRAITGMFVPTIAASIPSAIITWIWSSRQGRAYDYTRLPTPLNRLELGWIGDRLFAKQQHNRGSFSPESPVQVHRHPKLWRVFQYYVIIGSFGVFVVNIVLNEVRLRPLPTDEMPYAVGQWSPWVAVGLIVLAQVLSQLMKKIWPQGSQEQEEKPHVLIRHTDEGAIWTEMNNVNSAMRAFRREAPGFRRRNSF</sequence>
<dbReference type="OrthoDB" id="3021074at2759"/>
<feature type="chain" id="PRO_5015555583" evidence="2">
    <location>
        <begin position="17"/>
        <end position="397"/>
    </location>
</feature>
<dbReference type="Proteomes" id="UP000244073">
    <property type="component" value="Unassembled WGS sequence"/>
</dbReference>
<feature type="transmembrane region" description="Helical" evidence="1">
    <location>
        <begin position="324"/>
        <end position="343"/>
    </location>
</feature>
<keyword evidence="1" id="KW-0472">Membrane</keyword>
<gene>
    <name evidence="3" type="ORF">P175DRAFT_021624</name>
</gene>
<dbReference type="EMBL" id="MSFN02000001">
    <property type="protein sequence ID" value="PTU24152.1"/>
    <property type="molecule type" value="Genomic_DNA"/>
</dbReference>
<evidence type="ECO:0000313" key="4">
    <source>
        <dbReference type="Proteomes" id="UP000244073"/>
    </source>
</evidence>
<feature type="transmembrane region" description="Helical" evidence="1">
    <location>
        <begin position="285"/>
        <end position="304"/>
    </location>
</feature>
<dbReference type="RefSeq" id="XP_040755544.1">
    <property type="nucleotide sequence ID" value="XM_040892613.1"/>
</dbReference>
<evidence type="ECO:0000313" key="3">
    <source>
        <dbReference type="EMBL" id="PTU24152.1"/>
    </source>
</evidence>
<feature type="signal peptide" evidence="2">
    <location>
        <begin position="1"/>
        <end position="16"/>
    </location>
</feature>
<keyword evidence="1" id="KW-1133">Transmembrane helix</keyword>
<accession>A0A2T5M6J5</accession>
<reference evidence="3 4" key="1">
    <citation type="journal article" date="2018" name="Proc. Natl. Acad. Sci. U.S.A.">
        <title>Linking secondary metabolites to gene clusters through genome sequencing of six diverse Aspergillus species.</title>
        <authorList>
            <person name="Kaerboelling I."/>
            <person name="Vesth T.C."/>
            <person name="Frisvad J.C."/>
            <person name="Nybo J.L."/>
            <person name="Theobald S."/>
            <person name="Kuo A."/>
            <person name="Bowyer P."/>
            <person name="Matsuda Y."/>
            <person name="Mondo S."/>
            <person name="Lyhne E.K."/>
            <person name="Kogle M.E."/>
            <person name="Clum A."/>
            <person name="Lipzen A."/>
            <person name="Salamov A."/>
            <person name="Ngan C.Y."/>
            <person name="Daum C."/>
            <person name="Chiniquy J."/>
            <person name="Barry K."/>
            <person name="LaButti K."/>
            <person name="Haridas S."/>
            <person name="Simmons B.A."/>
            <person name="Magnuson J.K."/>
            <person name="Mortensen U.H."/>
            <person name="Larsen T.O."/>
            <person name="Grigoriev I.V."/>
            <person name="Baker S.E."/>
            <person name="Andersen M.R."/>
        </authorList>
    </citation>
    <scope>NUCLEOTIDE SEQUENCE [LARGE SCALE GENOMIC DNA]</scope>
    <source>
        <strain evidence="3 4">IBT 24754</strain>
    </source>
</reference>
<feature type="transmembrane region" description="Helical" evidence="1">
    <location>
        <begin position="91"/>
        <end position="112"/>
    </location>
</feature>
<organism evidence="3 4">
    <name type="scientific">Aspergillus ochraceoroseus IBT 24754</name>
    <dbReference type="NCBI Taxonomy" id="1392256"/>
    <lineage>
        <taxon>Eukaryota</taxon>
        <taxon>Fungi</taxon>
        <taxon>Dikarya</taxon>
        <taxon>Ascomycota</taxon>
        <taxon>Pezizomycotina</taxon>
        <taxon>Eurotiomycetes</taxon>
        <taxon>Eurotiomycetidae</taxon>
        <taxon>Eurotiales</taxon>
        <taxon>Aspergillaceae</taxon>
        <taxon>Aspergillus</taxon>
        <taxon>Aspergillus subgen. Nidulantes</taxon>
    </lineage>
</organism>
<feature type="transmembrane region" description="Helical" evidence="1">
    <location>
        <begin position="206"/>
        <end position="228"/>
    </location>
</feature>
<comment type="caution">
    <text evidence="3">The sequence shown here is derived from an EMBL/GenBank/DDBJ whole genome shotgun (WGS) entry which is preliminary data.</text>
</comment>
<dbReference type="AlphaFoldDB" id="A0A2T5M6J5"/>
<evidence type="ECO:0000256" key="2">
    <source>
        <dbReference type="SAM" id="SignalP"/>
    </source>
</evidence>
<keyword evidence="1" id="KW-0812">Transmembrane</keyword>
<feature type="transmembrane region" description="Helical" evidence="1">
    <location>
        <begin position="56"/>
        <end position="79"/>
    </location>
</feature>